<protein>
    <submittedName>
        <fullName evidence="2">Peptidase family M28</fullName>
    </submittedName>
</protein>
<dbReference type="EMBL" id="FQYP01000006">
    <property type="protein sequence ID" value="SHJ20021.1"/>
    <property type="molecule type" value="Genomic_DNA"/>
</dbReference>
<dbReference type="AlphaFoldDB" id="A0A1M6HCX9"/>
<dbReference type="Pfam" id="PF04389">
    <property type="entry name" value="Peptidase_M28"/>
    <property type="match status" value="1"/>
</dbReference>
<dbReference type="OrthoDB" id="9789219at2"/>
<dbReference type="GO" id="GO:0006508">
    <property type="term" value="P:proteolysis"/>
    <property type="evidence" value="ECO:0007669"/>
    <property type="project" value="InterPro"/>
</dbReference>
<evidence type="ECO:0000313" key="3">
    <source>
        <dbReference type="Proteomes" id="UP000184432"/>
    </source>
</evidence>
<dbReference type="RefSeq" id="WP_073317076.1">
    <property type="nucleotide sequence ID" value="NZ_FQYP01000006.1"/>
</dbReference>
<accession>A0A1M6HCX9</accession>
<sequence length="302" mass="34238">MKSTLFLIPSFILLSLFELEAQVDPVFLEEMLPFQKEVIAKLCGKSEISNGMFLTQRASPEEREITAGYLSNSLTAIGWKLENHHYKATNGNPFLDLILEPMQGINVAAVLPATILSDTYVVFGSHYDTERGSPGAIDNATGIALCLSVARQLKQLENRKFNFMLVFFDQEEDNEVGSRAYAKMLKTTQKNIHSVHTIDMVGWDNDNNKGVELELPAPELERLYNSVAQQLKIPVYRTKVSSSDHKSFIDQGFKALGISEEYVKRDSTPYYHTPKDTYDTVNFEYLSDTSYFIFNVFKTLLQ</sequence>
<organism evidence="2 3">
    <name type="scientific">Aquimarina spongiae</name>
    <dbReference type="NCBI Taxonomy" id="570521"/>
    <lineage>
        <taxon>Bacteria</taxon>
        <taxon>Pseudomonadati</taxon>
        <taxon>Bacteroidota</taxon>
        <taxon>Flavobacteriia</taxon>
        <taxon>Flavobacteriales</taxon>
        <taxon>Flavobacteriaceae</taxon>
        <taxon>Aquimarina</taxon>
    </lineage>
</organism>
<dbReference type="STRING" id="570521.SAMN04488508_106214"/>
<proteinExistence type="predicted"/>
<evidence type="ECO:0000313" key="2">
    <source>
        <dbReference type="EMBL" id="SHJ20021.1"/>
    </source>
</evidence>
<name>A0A1M6HCX9_9FLAO</name>
<gene>
    <name evidence="2" type="ORF">SAMN04488508_106214</name>
</gene>
<dbReference type="PANTHER" id="PTHR12147:SF26">
    <property type="entry name" value="PEPTIDASE M28 DOMAIN-CONTAINING PROTEIN"/>
    <property type="match status" value="1"/>
</dbReference>
<dbReference type="InterPro" id="IPR045175">
    <property type="entry name" value="M28_fam"/>
</dbReference>
<reference evidence="3" key="1">
    <citation type="submission" date="2016-11" db="EMBL/GenBank/DDBJ databases">
        <authorList>
            <person name="Varghese N."/>
            <person name="Submissions S."/>
        </authorList>
    </citation>
    <scope>NUCLEOTIDE SEQUENCE [LARGE SCALE GENOMIC DNA]</scope>
    <source>
        <strain evidence="3">DSM 22623</strain>
    </source>
</reference>
<keyword evidence="3" id="KW-1185">Reference proteome</keyword>
<dbReference type="InterPro" id="IPR007484">
    <property type="entry name" value="Peptidase_M28"/>
</dbReference>
<evidence type="ECO:0000259" key="1">
    <source>
        <dbReference type="Pfam" id="PF04389"/>
    </source>
</evidence>
<dbReference type="SUPFAM" id="SSF53187">
    <property type="entry name" value="Zn-dependent exopeptidases"/>
    <property type="match status" value="1"/>
</dbReference>
<dbReference type="Gene3D" id="3.40.630.10">
    <property type="entry name" value="Zn peptidases"/>
    <property type="match status" value="1"/>
</dbReference>
<feature type="domain" description="Peptidase M28" evidence="1">
    <location>
        <begin position="106"/>
        <end position="288"/>
    </location>
</feature>
<dbReference type="Proteomes" id="UP000184432">
    <property type="component" value="Unassembled WGS sequence"/>
</dbReference>
<dbReference type="GO" id="GO:0008235">
    <property type="term" value="F:metalloexopeptidase activity"/>
    <property type="evidence" value="ECO:0007669"/>
    <property type="project" value="InterPro"/>
</dbReference>
<dbReference type="PANTHER" id="PTHR12147">
    <property type="entry name" value="METALLOPEPTIDASE M28 FAMILY MEMBER"/>
    <property type="match status" value="1"/>
</dbReference>